<dbReference type="Proteomes" id="UP000777482">
    <property type="component" value="Unassembled WGS sequence"/>
</dbReference>
<evidence type="ECO:0000256" key="2">
    <source>
        <dbReference type="ARBA" id="ARBA00022443"/>
    </source>
</evidence>
<dbReference type="CDD" id="cd11819">
    <property type="entry name" value="SH3_Cortactin_like"/>
    <property type="match status" value="1"/>
</dbReference>
<dbReference type="OrthoDB" id="2538396at2759"/>
<dbReference type="PANTHER" id="PTHR14167:SF81">
    <property type="entry name" value="ENDOPHILIN-A"/>
    <property type="match status" value="1"/>
</dbReference>
<dbReference type="SMART" id="SM00326">
    <property type="entry name" value="SH3"/>
    <property type="match status" value="2"/>
</dbReference>
<reference evidence="8 9" key="1">
    <citation type="submission" date="2020-11" db="EMBL/GenBank/DDBJ databases">
        <title>Kefir isolates.</title>
        <authorList>
            <person name="Marcisauskas S."/>
            <person name="Kim Y."/>
            <person name="Blasche S."/>
        </authorList>
    </citation>
    <scope>NUCLEOTIDE SEQUENCE [LARGE SCALE GENOMIC DNA]</scope>
    <source>
        <strain evidence="8 9">KR</strain>
    </source>
</reference>
<dbReference type="PROSITE" id="PS50002">
    <property type="entry name" value="SH3"/>
    <property type="match status" value="2"/>
</dbReference>
<keyword evidence="2 5" id="KW-0728">SH3 domain</keyword>
<accession>A0A9P7BAJ5</accession>
<dbReference type="FunFam" id="2.30.30.40:FF:000072">
    <property type="entry name" value="Unconventional Myosin IB"/>
    <property type="match status" value="1"/>
</dbReference>
<feature type="compositionally biased region" description="Pro residues" evidence="6">
    <location>
        <begin position="107"/>
        <end position="127"/>
    </location>
</feature>
<dbReference type="InterPro" id="IPR050384">
    <property type="entry name" value="Endophilin_SH3RF"/>
</dbReference>
<feature type="domain" description="SH3" evidence="7">
    <location>
        <begin position="21"/>
        <end position="80"/>
    </location>
</feature>
<evidence type="ECO:0000256" key="3">
    <source>
        <dbReference type="ARBA" id="ARBA00023054"/>
    </source>
</evidence>
<organism evidence="8 9">
    <name type="scientific">Rhodotorula mucilaginosa</name>
    <name type="common">Yeast</name>
    <name type="synonym">Rhodotorula rubra</name>
    <dbReference type="NCBI Taxonomy" id="5537"/>
    <lineage>
        <taxon>Eukaryota</taxon>
        <taxon>Fungi</taxon>
        <taxon>Dikarya</taxon>
        <taxon>Basidiomycota</taxon>
        <taxon>Pucciniomycotina</taxon>
        <taxon>Microbotryomycetes</taxon>
        <taxon>Sporidiobolales</taxon>
        <taxon>Sporidiobolaceae</taxon>
        <taxon>Rhodotorula</taxon>
    </lineage>
</organism>
<keyword evidence="3" id="KW-0175">Coiled coil</keyword>
<evidence type="ECO:0000256" key="5">
    <source>
        <dbReference type="PROSITE-ProRule" id="PRU00192"/>
    </source>
</evidence>
<keyword evidence="4" id="KW-0472">Membrane</keyword>
<dbReference type="PANTHER" id="PTHR14167">
    <property type="entry name" value="SH3 DOMAIN-CONTAINING"/>
    <property type="match status" value="1"/>
</dbReference>
<evidence type="ECO:0000313" key="8">
    <source>
        <dbReference type="EMBL" id="KAG0667270.1"/>
    </source>
</evidence>
<feature type="compositionally biased region" description="Low complexity" evidence="6">
    <location>
        <begin position="86"/>
        <end position="97"/>
    </location>
</feature>
<dbReference type="Pfam" id="PF14604">
    <property type="entry name" value="SH3_9"/>
    <property type="match status" value="2"/>
</dbReference>
<keyword evidence="9" id="KW-1185">Reference proteome</keyword>
<name>A0A9P7BAJ5_RHOMI</name>
<sequence length="223" mass="23997">PPVDEVAQLSLGDDSPPRTASSGQRARVLYDYDAEEDNELTLREGEIIEQLEQVDPGWWEASLNGKRGLFPSNYVELLDEPQDDVPAAGAEGTAAAPEPEESETAPEAPPPPPAPPAPPAPPPPPMASRPVLDEGIVAVALYEYEAAEEGELSAFSPQLGLPCPESVRDEVSKRLTDCLPSPQGFVEGQRITNIDKLGDEGWWQGKTEDGVEGVFPSNYVEEQ</sequence>
<dbReference type="PRINTS" id="PR00452">
    <property type="entry name" value="SH3DOMAIN"/>
</dbReference>
<dbReference type="PRINTS" id="PR01887">
    <property type="entry name" value="SPECTRNALPHA"/>
</dbReference>
<evidence type="ECO:0000256" key="4">
    <source>
        <dbReference type="ARBA" id="ARBA00023136"/>
    </source>
</evidence>
<dbReference type="EMBL" id="PUHQ01000002">
    <property type="protein sequence ID" value="KAG0667270.1"/>
    <property type="molecule type" value="Genomic_DNA"/>
</dbReference>
<dbReference type="AlphaFoldDB" id="A0A9P7BAJ5"/>
<feature type="domain" description="SH3" evidence="7">
    <location>
        <begin position="133"/>
        <end position="223"/>
    </location>
</feature>
<dbReference type="SUPFAM" id="SSF50044">
    <property type="entry name" value="SH3-domain"/>
    <property type="match status" value="2"/>
</dbReference>
<dbReference type="InterPro" id="IPR001452">
    <property type="entry name" value="SH3_domain"/>
</dbReference>
<dbReference type="InterPro" id="IPR036028">
    <property type="entry name" value="SH3-like_dom_sf"/>
</dbReference>
<proteinExistence type="predicted"/>
<evidence type="ECO:0000256" key="6">
    <source>
        <dbReference type="SAM" id="MobiDB-lite"/>
    </source>
</evidence>
<comment type="subcellular location">
    <subcellularLocation>
        <location evidence="1">Membrane</location>
        <topology evidence="1">Peripheral membrane protein</topology>
    </subcellularLocation>
</comment>
<feature type="region of interest" description="Disordered" evidence="6">
    <location>
        <begin position="1"/>
        <end position="27"/>
    </location>
</feature>
<evidence type="ECO:0000256" key="1">
    <source>
        <dbReference type="ARBA" id="ARBA00004170"/>
    </source>
</evidence>
<comment type="caution">
    <text evidence="8">The sequence shown here is derived from an EMBL/GenBank/DDBJ whole genome shotgun (WGS) entry which is preliminary data.</text>
</comment>
<feature type="non-terminal residue" evidence="8">
    <location>
        <position position="223"/>
    </location>
</feature>
<evidence type="ECO:0000259" key="7">
    <source>
        <dbReference type="PROSITE" id="PS50002"/>
    </source>
</evidence>
<feature type="region of interest" description="Disordered" evidence="6">
    <location>
        <begin position="77"/>
        <end position="130"/>
    </location>
</feature>
<evidence type="ECO:0000313" key="9">
    <source>
        <dbReference type="Proteomes" id="UP000777482"/>
    </source>
</evidence>
<gene>
    <name evidence="8" type="ORF">C6P46_002682</name>
</gene>
<protein>
    <recommendedName>
        <fullName evidence="7">SH3 domain-containing protein</fullName>
    </recommendedName>
</protein>
<dbReference type="Gene3D" id="2.30.30.40">
    <property type="entry name" value="SH3 Domains"/>
    <property type="match status" value="2"/>
</dbReference>